<comment type="caution">
    <text evidence="10">The sequence shown here is derived from an EMBL/GenBank/DDBJ whole genome shotgun (WGS) entry which is preliminary data.</text>
</comment>
<dbReference type="AlphaFoldDB" id="A0A2S5D3M2"/>
<dbReference type="GO" id="GO:0004713">
    <property type="term" value="F:protein tyrosine kinase activity"/>
    <property type="evidence" value="ECO:0007669"/>
    <property type="project" value="TreeGrafter"/>
</dbReference>
<evidence type="ECO:0000256" key="3">
    <source>
        <dbReference type="ARBA" id="ARBA00022475"/>
    </source>
</evidence>
<comment type="subcellular location">
    <subcellularLocation>
        <location evidence="1">Cell membrane</location>
        <topology evidence="1">Multi-pass membrane protein</topology>
    </subcellularLocation>
</comment>
<evidence type="ECO:0000313" key="10">
    <source>
        <dbReference type="EMBL" id="POZ57587.1"/>
    </source>
</evidence>
<gene>
    <name evidence="10" type="primary">ywqC</name>
    <name evidence="10" type="ORF">LYSIN_02371</name>
</gene>
<name>A0A2S5D3M2_LYSSH</name>
<keyword evidence="5 7" id="KW-1133">Transmembrane helix</keyword>
<evidence type="ECO:0000313" key="11">
    <source>
        <dbReference type="Proteomes" id="UP000237319"/>
    </source>
</evidence>
<dbReference type="Proteomes" id="UP000237319">
    <property type="component" value="Unassembled WGS sequence"/>
</dbReference>
<dbReference type="RefSeq" id="WP_069510050.1">
    <property type="nucleotide sequence ID" value="NZ_CP194323.1"/>
</dbReference>
<evidence type="ECO:0000256" key="1">
    <source>
        <dbReference type="ARBA" id="ARBA00004651"/>
    </source>
</evidence>
<comment type="similarity">
    <text evidence="2">Belongs to the CpsC/CapA family.</text>
</comment>
<dbReference type="EMBL" id="PGLV01000001">
    <property type="protein sequence ID" value="POZ57587.1"/>
    <property type="molecule type" value="Genomic_DNA"/>
</dbReference>
<keyword evidence="3" id="KW-1003">Cell membrane</keyword>
<organism evidence="10 11">
    <name type="scientific">Lysinibacillus sphaericus</name>
    <name type="common">Bacillus sphaericus</name>
    <dbReference type="NCBI Taxonomy" id="1421"/>
    <lineage>
        <taxon>Bacteria</taxon>
        <taxon>Bacillati</taxon>
        <taxon>Bacillota</taxon>
        <taxon>Bacilli</taxon>
        <taxon>Bacillales</taxon>
        <taxon>Bacillaceae</taxon>
        <taxon>Lysinibacillus</taxon>
    </lineage>
</organism>
<reference evidence="10 11" key="1">
    <citation type="submission" date="2017-11" db="EMBL/GenBank/DDBJ databases">
        <title>Genome sequence of Lysinibacillus sphaericus, a lignin-degrading bacteria isolated from municipal solid waste soil.</title>
        <authorList>
            <person name="Persinoti G.F."/>
            <person name="Paixao D.A."/>
            <person name="Bugg T.D."/>
            <person name="Squina F.M."/>
        </authorList>
    </citation>
    <scope>NUCLEOTIDE SEQUENCE [LARGE SCALE GENOMIC DNA]</scope>
    <source>
        <strain evidence="10 11">A1</strain>
    </source>
</reference>
<dbReference type="GO" id="GO:0005886">
    <property type="term" value="C:plasma membrane"/>
    <property type="evidence" value="ECO:0007669"/>
    <property type="project" value="UniProtKB-SubCell"/>
</dbReference>
<dbReference type="PANTHER" id="PTHR32309:SF13">
    <property type="entry name" value="FERRIC ENTEROBACTIN TRANSPORT PROTEIN FEPE"/>
    <property type="match status" value="1"/>
</dbReference>
<feature type="transmembrane region" description="Helical" evidence="7">
    <location>
        <begin position="20"/>
        <end position="40"/>
    </location>
</feature>
<feature type="domain" description="Tyrosine-protein kinase G-rich" evidence="9">
    <location>
        <begin position="143"/>
        <end position="195"/>
    </location>
</feature>
<feature type="domain" description="Polysaccharide chain length determinant N-terminal" evidence="8">
    <location>
        <begin position="4"/>
        <end position="95"/>
    </location>
</feature>
<accession>A0A2S5D3M2</accession>
<dbReference type="PANTHER" id="PTHR32309">
    <property type="entry name" value="TYROSINE-PROTEIN KINASE"/>
    <property type="match status" value="1"/>
</dbReference>
<evidence type="ECO:0000256" key="7">
    <source>
        <dbReference type="SAM" id="Phobius"/>
    </source>
</evidence>
<evidence type="ECO:0000256" key="6">
    <source>
        <dbReference type="ARBA" id="ARBA00023136"/>
    </source>
</evidence>
<dbReference type="InterPro" id="IPR032807">
    <property type="entry name" value="GNVR"/>
</dbReference>
<evidence type="ECO:0000256" key="5">
    <source>
        <dbReference type="ARBA" id="ARBA00022989"/>
    </source>
</evidence>
<evidence type="ECO:0000259" key="9">
    <source>
        <dbReference type="Pfam" id="PF13807"/>
    </source>
</evidence>
<dbReference type="InterPro" id="IPR003856">
    <property type="entry name" value="LPS_length_determ_N"/>
</dbReference>
<feature type="transmembrane region" description="Helical" evidence="7">
    <location>
        <begin position="176"/>
        <end position="196"/>
    </location>
</feature>
<dbReference type="Pfam" id="PF13807">
    <property type="entry name" value="GNVR"/>
    <property type="match status" value="1"/>
</dbReference>
<keyword evidence="4 7" id="KW-0812">Transmembrane</keyword>
<proteinExistence type="inferred from homology"/>
<evidence type="ECO:0000256" key="2">
    <source>
        <dbReference type="ARBA" id="ARBA00006683"/>
    </source>
</evidence>
<keyword evidence="6 7" id="KW-0472">Membrane</keyword>
<dbReference type="InterPro" id="IPR050445">
    <property type="entry name" value="Bact_polysacc_biosynth/exp"/>
</dbReference>
<sequence>MQESITLQDVLRIVRKQLLYIMSFALFLALVIAFFSFFIIKPTYEAQTQLLVNQKNIDQQARLGVQQVETDLRLINTYNVIIQSPAILSKVISQLDLDSTPEKLKEQITVSSASNSQVVNIAVQDKQPDMAVNIANTVAEVFQEEIQVLMTIDNINILSVATLDDKPEPVAPNKNLYIVAAAMLGFIVSAGFAVLIECFDTTVKTEQDIEEIIGLPIMGIISKINDATYKNI</sequence>
<evidence type="ECO:0000259" key="8">
    <source>
        <dbReference type="Pfam" id="PF02706"/>
    </source>
</evidence>
<dbReference type="Pfam" id="PF02706">
    <property type="entry name" value="Wzz"/>
    <property type="match status" value="1"/>
</dbReference>
<evidence type="ECO:0000256" key="4">
    <source>
        <dbReference type="ARBA" id="ARBA00022692"/>
    </source>
</evidence>
<protein>
    <submittedName>
        <fullName evidence="10">Putative capsular polysaccharide biosynthesis protein YwqC</fullName>
    </submittedName>
</protein>
<keyword evidence="11" id="KW-1185">Reference proteome</keyword>